<reference evidence="14 15" key="1">
    <citation type="submission" date="2023-04" db="EMBL/GenBank/DDBJ databases">
        <title>Two novel species of Flavobacterium.</title>
        <authorList>
            <person name="Liu Q."/>
            <person name="Xin Y.-H."/>
        </authorList>
    </citation>
    <scope>NUCLEOTIDE SEQUENCE [LARGE SCALE GENOMIC DNA]</scope>
    <source>
        <strain evidence="14 15">LB2P87</strain>
    </source>
</reference>
<evidence type="ECO:0000313" key="15">
    <source>
        <dbReference type="Proteomes" id="UP001228643"/>
    </source>
</evidence>
<evidence type="ECO:0000256" key="11">
    <source>
        <dbReference type="ARBA" id="ARBA00075328"/>
    </source>
</evidence>
<evidence type="ECO:0000256" key="4">
    <source>
        <dbReference type="ARBA" id="ARBA00022840"/>
    </source>
</evidence>
<dbReference type="GO" id="GO:0061605">
    <property type="term" value="F:molybdopterin-synthase adenylyltransferase activity"/>
    <property type="evidence" value="ECO:0007669"/>
    <property type="project" value="UniProtKB-EC"/>
</dbReference>
<evidence type="ECO:0000256" key="5">
    <source>
        <dbReference type="ARBA" id="ARBA00052218"/>
    </source>
</evidence>
<organism evidence="14 15">
    <name type="scientific">Flavobacterium yafengii</name>
    <dbReference type="NCBI Taxonomy" id="3041253"/>
    <lineage>
        <taxon>Bacteria</taxon>
        <taxon>Pseudomonadati</taxon>
        <taxon>Bacteroidota</taxon>
        <taxon>Flavobacteriia</taxon>
        <taxon>Flavobacteriales</taxon>
        <taxon>Flavobacteriaceae</taxon>
        <taxon>Flavobacterium</taxon>
    </lineage>
</organism>
<dbReference type="AlphaFoldDB" id="A0AAW6TQU8"/>
<keyword evidence="2" id="KW-0808">Transferase</keyword>
<comment type="similarity">
    <text evidence="1">Belongs to the HesA/MoeB/ThiF family.</text>
</comment>
<protein>
    <recommendedName>
        <fullName evidence="9">Molybdopterin-synthase adenylyltransferase</fullName>
        <ecNumber evidence="8">2.7.7.80</ecNumber>
    </recommendedName>
    <alternativeName>
        <fullName evidence="12">MoaD protein adenylase</fullName>
    </alternativeName>
    <alternativeName>
        <fullName evidence="10">Molybdopterin-converting factor subunit 1 adenylase</fullName>
    </alternativeName>
    <alternativeName>
        <fullName evidence="11">Sulfur carrier protein MoaD adenylyltransferase</fullName>
    </alternativeName>
</protein>
<accession>A0AAW6TQU8</accession>
<sequence>MKHLQERYQRQLMLNEFGLEAQEKLSNAKVLVIGAGGLGCPILQYLVAAGVGHIGIADDDVVSYSNLNRQILFGQQDVGRFKVAIAKEKLLLMNDTIDIKTWKLRFSQKDCINHFKDYDIIVDATDNFASRYLINDACVLFGKPLVFGAVSKFEGQVAVFNVPINEKEKTVNYRDLFPVPPNNNEVLNCSEAGVLGVLPGMIGVLQATEVIKLITGIGKLLTNRILTYNALNQEFFTIYLTPNPEASNYIPASVEAFEYTDYEWLCNYSPTNVIEIETEQWLKIRENTILVDVRELIEKPRLDFYSHLSIPLPTLNSNLDDLLDKEIVFVCQSGKRSLKAALLYLSVMPNAKVYSLKGGVNELVKKKLI</sequence>
<dbReference type="GO" id="GO:0005524">
    <property type="term" value="F:ATP binding"/>
    <property type="evidence" value="ECO:0007669"/>
    <property type="project" value="UniProtKB-KW"/>
</dbReference>
<evidence type="ECO:0000256" key="6">
    <source>
        <dbReference type="ARBA" id="ARBA00055169"/>
    </source>
</evidence>
<evidence type="ECO:0000256" key="2">
    <source>
        <dbReference type="ARBA" id="ARBA00022679"/>
    </source>
</evidence>
<dbReference type="InterPro" id="IPR036873">
    <property type="entry name" value="Rhodanese-like_dom_sf"/>
</dbReference>
<comment type="function">
    <text evidence="6">Catalyzes the adenylation by ATP of the carboxyl group of the C-terminal glycine of sulfur carrier protein MoaD.</text>
</comment>
<gene>
    <name evidence="14" type="ORF">QLS97_08875</name>
</gene>
<feature type="domain" description="Rhodanese" evidence="13">
    <location>
        <begin position="284"/>
        <end position="365"/>
    </location>
</feature>
<evidence type="ECO:0000256" key="8">
    <source>
        <dbReference type="ARBA" id="ARBA00066884"/>
    </source>
</evidence>
<dbReference type="InterPro" id="IPR000594">
    <property type="entry name" value="ThiF_NAD_FAD-bd"/>
</dbReference>
<proteinExistence type="inferred from homology"/>
<keyword evidence="4" id="KW-0067">ATP-binding</keyword>
<dbReference type="CDD" id="cd00757">
    <property type="entry name" value="ThiF_MoeB_HesA_family"/>
    <property type="match status" value="1"/>
</dbReference>
<evidence type="ECO:0000256" key="12">
    <source>
        <dbReference type="ARBA" id="ARBA00078531"/>
    </source>
</evidence>
<dbReference type="SUPFAM" id="SSF69572">
    <property type="entry name" value="Activating enzymes of the ubiquitin-like proteins"/>
    <property type="match status" value="1"/>
</dbReference>
<dbReference type="Proteomes" id="UP001228643">
    <property type="component" value="Unassembled WGS sequence"/>
</dbReference>
<dbReference type="Gene3D" id="3.40.250.10">
    <property type="entry name" value="Rhodanese-like domain"/>
    <property type="match status" value="1"/>
</dbReference>
<evidence type="ECO:0000259" key="13">
    <source>
        <dbReference type="PROSITE" id="PS50206"/>
    </source>
</evidence>
<dbReference type="GO" id="GO:0004792">
    <property type="term" value="F:thiosulfate-cyanide sulfurtransferase activity"/>
    <property type="evidence" value="ECO:0007669"/>
    <property type="project" value="TreeGrafter"/>
</dbReference>
<dbReference type="FunFam" id="3.40.50.720:FF:000033">
    <property type="entry name" value="Adenylyltransferase and sulfurtransferase MOCS3"/>
    <property type="match status" value="1"/>
</dbReference>
<keyword evidence="15" id="KW-1185">Reference proteome</keyword>
<comment type="caution">
    <text evidence="14">The sequence shown here is derived from an EMBL/GenBank/DDBJ whole genome shotgun (WGS) entry which is preliminary data.</text>
</comment>
<name>A0AAW6TQU8_9FLAO</name>
<dbReference type="RefSeq" id="WP_282716016.1">
    <property type="nucleotide sequence ID" value="NZ_JASCRY010000002.1"/>
</dbReference>
<dbReference type="InterPro" id="IPR001763">
    <property type="entry name" value="Rhodanese-like_dom"/>
</dbReference>
<evidence type="ECO:0000256" key="9">
    <source>
        <dbReference type="ARBA" id="ARBA00073635"/>
    </source>
</evidence>
<dbReference type="PANTHER" id="PTHR10953:SF102">
    <property type="entry name" value="ADENYLYLTRANSFERASE AND SULFURTRANSFERASE MOCS3"/>
    <property type="match status" value="1"/>
</dbReference>
<evidence type="ECO:0000256" key="3">
    <source>
        <dbReference type="ARBA" id="ARBA00022741"/>
    </source>
</evidence>
<dbReference type="CDD" id="cd00158">
    <property type="entry name" value="RHOD"/>
    <property type="match status" value="1"/>
</dbReference>
<dbReference type="GO" id="GO:0008641">
    <property type="term" value="F:ubiquitin-like modifier activating enzyme activity"/>
    <property type="evidence" value="ECO:0007669"/>
    <property type="project" value="InterPro"/>
</dbReference>
<evidence type="ECO:0000256" key="1">
    <source>
        <dbReference type="ARBA" id="ARBA00009919"/>
    </source>
</evidence>
<evidence type="ECO:0000256" key="10">
    <source>
        <dbReference type="ARBA" id="ARBA00075110"/>
    </source>
</evidence>
<comment type="subunit">
    <text evidence="7">Homodimer. Forms a stable heterotetrameric complex of 2 MoeB and 2 MoaD during adenylation of MoaD.</text>
</comment>
<dbReference type="InterPro" id="IPR035985">
    <property type="entry name" value="Ubiquitin-activating_enz"/>
</dbReference>
<dbReference type="GO" id="GO:0005737">
    <property type="term" value="C:cytoplasm"/>
    <property type="evidence" value="ECO:0007669"/>
    <property type="project" value="TreeGrafter"/>
</dbReference>
<dbReference type="PROSITE" id="PS50206">
    <property type="entry name" value="RHODANESE_3"/>
    <property type="match status" value="1"/>
</dbReference>
<dbReference type="InterPro" id="IPR045886">
    <property type="entry name" value="ThiF/MoeB/HesA"/>
</dbReference>
<keyword evidence="3" id="KW-0547">Nucleotide-binding</keyword>
<dbReference type="PANTHER" id="PTHR10953">
    <property type="entry name" value="UBIQUITIN-ACTIVATING ENZYME E1"/>
    <property type="match status" value="1"/>
</dbReference>
<comment type="catalytic activity">
    <reaction evidence="5">
        <text>[molybdopterin-synthase sulfur-carrier protein]-C-terminal Gly-Gly + ATP + H(+) = [molybdopterin-synthase sulfur-carrier protein]-C-terminal Gly-Gly-AMP + diphosphate</text>
        <dbReference type="Rhea" id="RHEA:43616"/>
        <dbReference type="Rhea" id="RHEA-COMP:12159"/>
        <dbReference type="Rhea" id="RHEA-COMP:12202"/>
        <dbReference type="ChEBI" id="CHEBI:15378"/>
        <dbReference type="ChEBI" id="CHEBI:30616"/>
        <dbReference type="ChEBI" id="CHEBI:33019"/>
        <dbReference type="ChEBI" id="CHEBI:90618"/>
        <dbReference type="ChEBI" id="CHEBI:90778"/>
        <dbReference type="EC" id="2.7.7.80"/>
    </reaction>
</comment>
<dbReference type="EMBL" id="JASCRY010000002">
    <property type="protein sequence ID" value="MDI5949760.1"/>
    <property type="molecule type" value="Genomic_DNA"/>
</dbReference>
<dbReference type="Pfam" id="PF00899">
    <property type="entry name" value="ThiF"/>
    <property type="match status" value="1"/>
</dbReference>
<dbReference type="EC" id="2.7.7.80" evidence="8"/>
<evidence type="ECO:0000313" key="14">
    <source>
        <dbReference type="EMBL" id="MDI5949760.1"/>
    </source>
</evidence>
<dbReference type="Gene3D" id="3.40.50.720">
    <property type="entry name" value="NAD(P)-binding Rossmann-like Domain"/>
    <property type="match status" value="1"/>
</dbReference>
<evidence type="ECO:0000256" key="7">
    <source>
        <dbReference type="ARBA" id="ARBA00063809"/>
    </source>
</evidence>